<protein>
    <submittedName>
        <fullName evidence="2">Glycosyltransferase</fullName>
    </submittedName>
</protein>
<organism evidence="2 3">
    <name type="scientific">Flavobacterium solisilvae</name>
    <dbReference type="NCBI Taxonomy" id="1852019"/>
    <lineage>
        <taxon>Bacteria</taxon>
        <taxon>Pseudomonadati</taxon>
        <taxon>Bacteroidota</taxon>
        <taxon>Flavobacteriia</taxon>
        <taxon>Flavobacteriales</taxon>
        <taxon>Flavobacteriaceae</taxon>
        <taxon>Flavobacterium</taxon>
    </lineage>
</organism>
<dbReference type="Pfam" id="PF00535">
    <property type="entry name" value="Glycos_transf_2"/>
    <property type="match status" value="1"/>
</dbReference>
<sequence length="301" mass="35283">MKLSIVLPIYNGESTLPQTLDSLVNQTFQDFELVVCIDGTKDNSLNILNQYRDKFKKMVILENPVNMGLGATMNKLVSCSSGEYIAVAEQDDFYYPERLKLQTEILDNNPSIGLVSGIADFWNGDKITSRFPGLLVNKKQYPQNKELFLWMYREQSKIANSCMMFRKSVHTDNGLYFSKHYPSISVDWSYFLRFSLVSEVYGIPESLVRLDRRVDRNSVTTHKEKQHKAARELIRSFRYEYPNLITKKDYKFAMTTQHLMELSGKSIKNFIFPFLCAFFQNPTDKRWKNYLKNRVKRFVKK</sequence>
<gene>
    <name evidence="2" type="ORF">G6042_08595</name>
</gene>
<dbReference type="RefSeq" id="WP_169523907.1">
    <property type="nucleotide sequence ID" value="NZ_JAAMPT010000206.1"/>
</dbReference>
<feature type="domain" description="Glycosyltransferase 2-like" evidence="1">
    <location>
        <begin position="4"/>
        <end position="170"/>
    </location>
</feature>
<dbReference type="Gene3D" id="3.90.550.10">
    <property type="entry name" value="Spore Coat Polysaccharide Biosynthesis Protein SpsA, Chain A"/>
    <property type="match status" value="1"/>
</dbReference>
<dbReference type="SUPFAM" id="SSF53448">
    <property type="entry name" value="Nucleotide-diphospho-sugar transferases"/>
    <property type="match status" value="1"/>
</dbReference>
<keyword evidence="3" id="KW-1185">Reference proteome</keyword>
<dbReference type="InterPro" id="IPR001173">
    <property type="entry name" value="Glyco_trans_2-like"/>
</dbReference>
<proteinExistence type="predicted"/>
<reference evidence="2 3" key="1">
    <citation type="submission" date="2020-02" db="EMBL/GenBank/DDBJ databases">
        <title>Flavobacterium sp. genome.</title>
        <authorList>
            <person name="Jung H.S."/>
            <person name="Baek J.H."/>
            <person name="Jeon C.O."/>
        </authorList>
    </citation>
    <scope>NUCLEOTIDE SEQUENCE [LARGE SCALE GENOMIC DNA]</scope>
    <source>
        <strain evidence="2 3">SE-s27</strain>
    </source>
</reference>
<evidence type="ECO:0000313" key="2">
    <source>
        <dbReference type="EMBL" id="NMH25325.1"/>
    </source>
</evidence>
<dbReference type="EMBL" id="JAAMPT010000206">
    <property type="protein sequence ID" value="NMH25325.1"/>
    <property type="molecule type" value="Genomic_DNA"/>
</dbReference>
<name>A0ABX1QSS6_9FLAO</name>
<accession>A0ABX1QSS6</accession>
<dbReference type="PANTHER" id="PTHR43685:SF2">
    <property type="entry name" value="GLYCOSYLTRANSFERASE 2-LIKE DOMAIN-CONTAINING PROTEIN"/>
    <property type="match status" value="1"/>
</dbReference>
<evidence type="ECO:0000313" key="3">
    <source>
        <dbReference type="Proteomes" id="UP000767947"/>
    </source>
</evidence>
<comment type="caution">
    <text evidence="2">The sequence shown here is derived from an EMBL/GenBank/DDBJ whole genome shotgun (WGS) entry which is preliminary data.</text>
</comment>
<dbReference type="InterPro" id="IPR050834">
    <property type="entry name" value="Glycosyltransf_2"/>
</dbReference>
<dbReference type="Proteomes" id="UP000767947">
    <property type="component" value="Unassembled WGS sequence"/>
</dbReference>
<evidence type="ECO:0000259" key="1">
    <source>
        <dbReference type="Pfam" id="PF00535"/>
    </source>
</evidence>
<dbReference type="InterPro" id="IPR029044">
    <property type="entry name" value="Nucleotide-diphossugar_trans"/>
</dbReference>
<dbReference type="PANTHER" id="PTHR43685">
    <property type="entry name" value="GLYCOSYLTRANSFERASE"/>
    <property type="match status" value="1"/>
</dbReference>